<accession>A0A0A9FBB0</accession>
<reference evidence="1" key="2">
    <citation type="journal article" date="2015" name="Data Brief">
        <title>Shoot transcriptome of the giant reed, Arundo donax.</title>
        <authorList>
            <person name="Barrero R.A."/>
            <person name="Guerrero F.D."/>
            <person name="Moolhuijzen P."/>
            <person name="Goolsby J.A."/>
            <person name="Tidwell J."/>
            <person name="Bellgard S.E."/>
            <person name="Bellgard M.I."/>
        </authorList>
    </citation>
    <scope>NUCLEOTIDE SEQUENCE</scope>
    <source>
        <tissue evidence="1">Shoot tissue taken approximately 20 cm above the soil surface</tissue>
    </source>
</reference>
<protein>
    <submittedName>
        <fullName evidence="1">Uncharacterized protein</fullName>
    </submittedName>
</protein>
<proteinExistence type="predicted"/>
<reference evidence="1" key="1">
    <citation type="submission" date="2014-09" db="EMBL/GenBank/DDBJ databases">
        <authorList>
            <person name="Magalhaes I.L.F."/>
            <person name="Oliveira U."/>
            <person name="Santos F.R."/>
            <person name="Vidigal T.H.D.A."/>
            <person name="Brescovit A.D."/>
            <person name="Santos A.J."/>
        </authorList>
    </citation>
    <scope>NUCLEOTIDE SEQUENCE</scope>
    <source>
        <tissue evidence="1">Shoot tissue taken approximately 20 cm above the soil surface</tissue>
    </source>
</reference>
<sequence length="40" mass="4573">MQNHRSNCQIGKITLKRRSKDSLRCCLLASMTNKILANII</sequence>
<evidence type="ECO:0000313" key="1">
    <source>
        <dbReference type="EMBL" id="JAE05538.1"/>
    </source>
</evidence>
<organism evidence="1">
    <name type="scientific">Arundo donax</name>
    <name type="common">Giant reed</name>
    <name type="synonym">Donax arundinaceus</name>
    <dbReference type="NCBI Taxonomy" id="35708"/>
    <lineage>
        <taxon>Eukaryota</taxon>
        <taxon>Viridiplantae</taxon>
        <taxon>Streptophyta</taxon>
        <taxon>Embryophyta</taxon>
        <taxon>Tracheophyta</taxon>
        <taxon>Spermatophyta</taxon>
        <taxon>Magnoliopsida</taxon>
        <taxon>Liliopsida</taxon>
        <taxon>Poales</taxon>
        <taxon>Poaceae</taxon>
        <taxon>PACMAD clade</taxon>
        <taxon>Arundinoideae</taxon>
        <taxon>Arundineae</taxon>
        <taxon>Arundo</taxon>
    </lineage>
</organism>
<dbReference type="EMBL" id="GBRH01192358">
    <property type="protein sequence ID" value="JAE05538.1"/>
    <property type="molecule type" value="Transcribed_RNA"/>
</dbReference>
<dbReference type="AlphaFoldDB" id="A0A0A9FBB0"/>
<name>A0A0A9FBB0_ARUDO</name>